<dbReference type="OrthoDB" id="2150604at2759"/>
<sequence>MQDMDAKYILRRPLGMFEKNQVAKQLTKGYASVTLTAELQHPPRPTNTTATNFYKQHLKSALLPLIQKHPMLRLSLLMADKPAARFVQLLHLQLDGLVIVTDQDRFWDQETQERIITEECQHEFDLFALKPLWRLRVSCHDDAADRCSITLSVQHVIADGLSTATLWKDILIYMNNSSGDMDSVNKVDGDTVSFSFDTSDDCEVPLPIEDRNGPKDTTITASDPMPADGWQGDFPAPEGETLDTVLHLAKVGDKAWTNLLRKAKMNSVSMHAVVYAAYLLSWMSVYPNQPVKTATAINCRTYCQPPIPDDELGIFFGRYECGWPLDKLDLLVNNSTGRSAFWNLANIYHNLIQENKLLTCQRSLLMGDSLPAYPDAYCDVWYNARKNFKMGRSGGLNISDLGRFNYSSGDDDLWKLEHLWFAQSVHFYATILAVNVVTANGTMHAAITWQRGSVLENKALRFIDLFISTLEKESSK</sequence>
<comment type="caution">
    <text evidence="3">The sequence shown here is derived from an EMBL/GenBank/DDBJ whole genome shotgun (WGS) entry which is preliminary data.</text>
</comment>
<evidence type="ECO:0000313" key="3">
    <source>
        <dbReference type="EMBL" id="ORZ21508.1"/>
    </source>
</evidence>
<evidence type="ECO:0000256" key="1">
    <source>
        <dbReference type="SAM" id="MobiDB-lite"/>
    </source>
</evidence>
<feature type="region of interest" description="Disordered" evidence="1">
    <location>
        <begin position="205"/>
        <end position="227"/>
    </location>
</feature>
<dbReference type="Gene3D" id="3.30.559.10">
    <property type="entry name" value="Chloramphenicol acetyltransferase-like domain"/>
    <property type="match status" value="1"/>
</dbReference>
<protein>
    <submittedName>
        <fullName evidence="3">Alcohol acetyltransferase</fullName>
    </submittedName>
</protein>
<dbReference type="STRING" id="90262.A0A1X2ISI6"/>
<dbReference type="Pfam" id="PF07247">
    <property type="entry name" value="AATase"/>
    <property type="match status" value="1"/>
</dbReference>
<dbReference type="PANTHER" id="PTHR28037">
    <property type="entry name" value="ALCOHOL O-ACETYLTRANSFERASE 1-RELATED"/>
    <property type="match status" value="1"/>
</dbReference>
<dbReference type="Proteomes" id="UP000193560">
    <property type="component" value="Unassembled WGS sequence"/>
</dbReference>
<dbReference type="Pfam" id="PF00668">
    <property type="entry name" value="Condensation"/>
    <property type="match status" value="1"/>
</dbReference>
<reference evidence="3 4" key="1">
    <citation type="submission" date="2016-07" db="EMBL/GenBank/DDBJ databases">
        <title>Pervasive Adenine N6-methylation of Active Genes in Fungi.</title>
        <authorList>
            <consortium name="DOE Joint Genome Institute"/>
            <person name="Mondo S.J."/>
            <person name="Dannebaum R.O."/>
            <person name="Kuo R.C."/>
            <person name="Labutti K."/>
            <person name="Haridas S."/>
            <person name="Kuo A."/>
            <person name="Salamov A."/>
            <person name="Ahrendt S.R."/>
            <person name="Lipzen A."/>
            <person name="Sullivan W."/>
            <person name="Andreopoulos W.B."/>
            <person name="Clum A."/>
            <person name="Lindquist E."/>
            <person name="Daum C."/>
            <person name="Ramamoorthy G.K."/>
            <person name="Gryganskyi A."/>
            <person name="Culley D."/>
            <person name="Magnuson J.K."/>
            <person name="James T.Y."/>
            <person name="O'Malley M.A."/>
            <person name="Stajich J.E."/>
            <person name="Spatafora J.W."/>
            <person name="Visel A."/>
            <person name="Grigoriev I.V."/>
        </authorList>
    </citation>
    <scope>NUCLEOTIDE SEQUENCE [LARGE SCALE GENOMIC DNA]</scope>
    <source>
        <strain evidence="3 4">NRRL 1336</strain>
    </source>
</reference>
<accession>A0A1X2ISI6</accession>
<feature type="domain" description="Condensation" evidence="2">
    <location>
        <begin position="51"/>
        <end position="179"/>
    </location>
</feature>
<dbReference type="SUPFAM" id="SSF52777">
    <property type="entry name" value="CoA-dependent acyltransferases"/>
    <property type="match status" value="2"/>
</dbReference>
<dbReference type="InterPro" id="IPR010828">
    <property type="entry name" value="Atf2/Sli1-like"/>
</dbReference>
<organism evidence="3 4">
    <name type="scientific">Absidia repens</name>
    <dbReference type="NCBI Taxonomy" id="90262"/>
    <lineage>
        <taxon>Eukaryota</taxon>
        <taxon>Fungi</taxon>
        <taxon>Fungi incertae sedis</taxon>
        <taxon>Mucoromycota</taxon>
        <taxon>Mucoromycotina</taxon>
        <taxon>Mucoromycetes</taxon>
        <taxon>Mucorales</taxon>
        <taxon>Cunninghamellaceae</taxon>
        <taxon>Absidia</taxon>
    </lineage>
</organism>
<dbReference type="AlphaFoldDB" id="A0A1X2ISI6"/>
<evidence type="ECO:0000313" key="4">
    <source>
        <dbReference type="Proteomes" id="UP000193560"/>
    </source>
</evidence>
<proteinExistence type="predicted"/>
<dbReference type="GO" id="GO:0016740">
    <property type="term" value="F:transferase activity"/>
    <property type="evidence" value="ECO:0007669"/>
    <property type="project" value="UniProtKB-KW"/>
</dbReference>
<keyword evidence="3" id="KW-0808">Transferase</keyword>
<dbReference type="InterPro" id="IPR023213">
    <property type="entry name" value="CAT-like_dom_sf"/>
</dbReference>
<dbReference type="PANTHER" id="PTHR28037:SF1">
    <property type="entry name" value="ALCOHOL O-ACETYLTRANSFERASE 1-RELATED"/>
    <property type="match status" value="1"/>
</dbReference>
<gene>
    <name evidence="3" type="ORF">BCR42DRAFT_369415</name>
</gene>
<dbReference type="InterPro" id="IPR001242">
    <property type="entry name" value="Condensation_dom"/>
</dbReference>
<keyword evidence="4" id="KW-1185">Reference proteome</keyword>
<name>A0A1X2ISI6_9FUNG</name>
<dbReference type="InterPro" id="IPR052058">
    <property type="entry name" value="Alcohol_O-acetyltransferase"/>
</dbReference>
<dbReference type="EMBL" id="MCGE01000005">
    <property type="protein sequence ID" value="ORZ21508.1"/>
    <property type="molecule type" value="Genomic_DNA"/>
</dbReference>
<evidence type="ECO:0000259" key="2">
    <source>
        <dbReference type="Pfam" id="PF00668"/>
    </source>
</evidence>